<dbReference type="EMBL" id="SZYD01000009">
    <property type="protein sequence ID" value="KAD5316958.1"/>
    <property type="molecule type" value="Genomic_DNA"/>
</dbReference>
<comment type="caution">
    <text evidence="3">The sequence shown here is derived from an EMBL/GenBank/DDBJ whole genome shotgun (WGS) entry which is preliminary data.</text>
</comment>
<sequence length="154" mass="17406">MLVLSSVSSSCVLVILLCFSSQDQCSGRHLGSVHDHAMDNKPKLLNHSSTIKGVGYNDSSKVHDVLDIKMTARGNNQTNNKDNDHQKQTDSGSKNKKDMIKDQKVKKFKELDHHHHPKSAITNFRVPIEHRKIHQQPCFNLDYSPPKTHPPSHN</sequence>
<dbReference type="OrthoDB" id="689613at2759"/>
<reference evidence="3 4" key="1">
    <citation type="submission" date="2019-05" db="EMBL/GenBank/DDBJ databases">
        <title>Mikania micrantha, genome provides insights into the molecular mechanism of rapid growth.</title>
        <authorList>
            <person name="Liu B."/>
        </authorList>
    </citation>
    <scope>NUCLEOTIDE SEQUENCE [LARGE SCALE GENOMIC DNA]</scope>
    <source>
        <strain evidence="3">NLD-2019</strain>
        <tissue evidence="3">Leaf</tissue>
    </source>
</reference>
<organism evidence="3 4">
    <name type="scientific">Mikania micrantha</name>
    <name type="common">bitter vine</name>
    <dbReference type="NCBI Taxonomy" id="192012"/>
    <lineage>
        <taxon>Eukaryota</taxon>
        <taxon>Viridiplantae</taxon>
        <taxon>Streptophyta</taxon>
        <taxon>Embryophyta</taxon>
        <taxon>Tracheophyta</taxon>
        <taxon>Spermatophyta</taxon>
        <taxon>Magnoliopsida</taxon>
        <taxon>eudicotyledons</taxon>
        <taxon>Gunneridae</taxon>
        <taxon>Pentapetalae</taxon>
        <taxon>asterids</taxon>
        <taxon>campanulids</taxon>
        <taxon>Asterales</taxon>
        <taxon>Asteraceae</taxon>
        <taxon>Asteroideae</taxon>
        <taxon>Heliantheae alliance</taxon>
        <taxon>Eupatorieae</taxon>
        <taxon>Mikania</taxon>
    </lineage>
</organism>
<feature type="signal peptide" evidence="2">
    <location>
        <begin position="1"/>
        <end position="27"/>
    </location>
</feature>
<dbReference type="AlphaFoldDB" id="A0A5N6NSZ3"/>
<evidence type="ECO:0000256" key="1">
    <source>
        <dbReference type="SAM" id="MobiDB-lite"/>
    </source>
</evidence>
<protein>
    <submittedName>
        <fullName evidence="3">Uncharacterized protein</fullName>
    </submittedName>
</protein>
<keyword evidence="4" id="KW-1185">Reference proteome</keyword>
<feature type="region of interest" description="Disordered" evidence="1">
    <location>
        <begin position="68"/>
        <end position="102"/>
    </location>
</feature>
<name>A0A5N6NSZ3_9ASTR</name>
<gene>
    <name evidence="3" type="ORF">E3N88_16904</name>
</gene>
<dbReference type="InterPro" id="IPR053313">
    <property type="entry name" value="RGF"/>
</dbReference>
<keyword evidence="2" id="KW-0732">Signal</keyword>
<evidence type="ECO:0000313" key="4">
    <source>
        <dbReference type="Proteomes" id="UP000326396"/>
    </source>
</evidence>
<dbReference type="PANTHER" id="PTHR34961">
    <property type="entry name" value="TRANSMEMBRANE PROTEIN"/>
    <property type="match status" value="1"/>
</dbReference>
<evidence type="ECO:0000313" key="3">
    <source>
        <dbReference type="EMBL" id="KAD5316958.1"/>
    </source>
</evidence>
<feature type="chain" id="PRO_5024301790" evidence="2">
    <location>
        <begin position="28"/>
        <end position="154"/>
    </location>
</feature>
<feature type="compositionally biased region" description="Basic and acidic residues" evidence="1">
    <location>
        <begin position="81"/>
        <end position="102"/>
    </location>
</feature>
<accession>A0A5N6NSZ3</accession>
<proteinExistence type="predicted"/>
<dbReference type="PANTHER" id="PTHR34961:SF1">
    <property type="entry name" value="ROOT MERISTEM GROWTH FACTOR 10"/>
    <property type="match status" value="1"/>
</dbReference>
<evidence type="ECO:0000256" key="2">
    <source>
        <dbReference type="SAM" id="SignalP"/>
    </source>
</evidence>
<dbReference type="Proteomes" id="UP000326396">
    <property type="component" value="Linkage Group LG17"/>
</dbReference>